<accession>K9VYA0</accession>
<dbReference type="RefSeq" id="WP_015202613.1">
    <property type="nucleotide sequence ID" value="NC_019753.1"/>
</dbReference>
<evidence type="ECO:0000313" key="1">
    <source>
        <dbReference type="EMBL" id="AFZ12492.1"/>
    </source>
</evidence>
<dbReference type="HOGENOM" id="CLU_353283_0_0_3"/>
<protein>
    <submittedName>
        <fullName evidence="1">Uncharacterized protein</fullName>
    </submittedName>
</protein>
<keyword evidence="2" id="KW-1185">Reference proteome</keyword>
<dbReference type="EMBL" id="CP003620">
    <property type="protein sequence ID" value="AFZ12492.1"/>
    <property type="molecule type" value="Genomic_DNA"/>
</dbReference>
<proteinExistence type="predicted"/>
<dbReference type="eggNOG" id="ENOG502ZAUU">
    <property type="taxonomic scope" value="Bacteria"/>
</dbReference>
<dbReference type="KEGG" id="cep:Cri9333_1602"/>
<reference evidence="1 2" key="1">
    <citation type="submission" date="2012-06" db="EMBL/GenBank/DDBJ databases">
        <title>Finished chromosome of genome of Crinalium epipsammum PCC 9333.</title>
        <authorList>
            <consortium name="US DOE Joint Genome Institute"/>
            <person name="Gugger M."/>
            <person name="Coursin T."/>
            <person name="Rippka R."/>
            <person name="Tandeau De Marsac N."/>
            <person name="Huntemann M."/>
            <person name="Wei C.-L."/>
            <person name="Han J."/>
            <person name="Detter J.C."/>
            <person name="Han C."/>
            <person name="Tapia R."/>
            <person name="Davenport K."/>
            <person name="Daligault H."/>
            <person name="Erkkila T."/>
            <person name="Gu W."/>
            <person name="Munk A.C.C."/>
            <person name="Teshima H."/>
            <person name="Xu Y."/>
            <person name="Chain P."/>
            <person name="Chen A."/>
            <person name="Krypides N."/>
            <person name="Mavromatis K."/>
            <person name="Markowitz V."/>
            <person name="Szeto E."/>
            <person name="Ivanova N."/>
            <person name="Mikhailova N."/>
            <person name="Ovchinnikova G."/>
            <person name="Pagani I."/>
            <person name="Pati A."/>
            <person name="Goodwin L."/>
            <person name="Peters L."/>
            <person name="Pitluck S."/>
            <person name="Woyke T."/>
            <person name="Kerfeld C."/>
        </authorList>
    </citation>
    <scope>NUCLEOTIDE SEQUENCE [LARGE SCALE GENOMIC DNA]</scope>
    <source>
        <strain evidence="1 2">PCC 9333</strain>
    </source>
</reference>
<evidence type="ECO:0000313" key="2">
    <source>
        <dbReference type="Proteomes" id="UP000010472"/>
    </source>
</evidence>
<dbReference type="AlphaFoldDB" id="K9VYA0"/>
<organism evidence="1 2">
    <name type="scientific">Crinalium epipsammum PCC 9333</name>
    <dbReference type="NCBI Taxonomy" id="1173022"/>
    <lineage>
        <taxon>Bacteria</taxon>
        <taxon>Bacillati</taxon>
        <taxon>Cyanobacteriota</taxon>
        <taxon>Cyanophyceae</taxon>
        <taxon>Gomontiellales</taxon>
        <taxon>Gomontiellaceae</taxon>
        <taxon>Crinalium</taxon>
    </lineage>
</organism>
<dbReference type="STRING" id="1173022.Cri9333_1602"/>
<dbReference type="Proteomes" id="UP000010472">
    <property type="component" value="Chromosome"/>
</dbReference>
<gene>
    <name evidence="1" type="ORF">Cri9333_1602</name>
</gene>
<name>K9VYA0_9CYAN</name>
<dbReference type="PATRIC" id="fig|1173022.3.peg.1730"/>
<dbReference type="OrthoDB" id="436703at2"/>
<sequence>MTRLLNLESYVECCRYSYLFGETPQALIPSPNSLPIAYKEFLEKRGDRPFISTPALVATCPTQLNLHPQFPQPEFLGRQLPDNSRISCLLVRDSRPIDLRDLRQSYLYTSPYHYWNYISQIAPLLTSKPVIFLDLDSFPCNQYFPVTFYSHHNVSTQIPILDFKKGIELDFNPRKLYNRICNDIARSICADERRILDIVAYLQHLPLFEYLKKYLLINPHAQDVELILELPNGEEKYYQKIRLNINKIEEIVAQAIQSQNLDAIAQNHPQYQFILVGQYTILPNLRQRFSQAFIVPNYQQAEFEQIWQQKQHQSFPLYGQYLDRISFQVLQEGSEIWINVPSSTEADQICYEGEQQIRNFVGKYHKIPGEIKESFNMTQLVIDLPIRVNDQNYMKNDREQIYRITNPYFEDTPKIEVRIVFSIGLGTPPLLEVIEVGDRPRKLNAELIDKPEPELISYLSIEDIIANRQKKLQSQLNLLPKRLNQEQFVANLRESVNIIQDAINANSIKLQIKIINSLIETLYDPLKNDIFKFVIVDISNQHIATFLPDIKNFFSLLPRILEILINDYNDLRKIPQIRRTSRTREQIDLLSKIYNKFILFTGKLYGLSKNLRAEFLFNDSYPTFNFSLHRREYIKVLARLAVTVERQKFYIALFNQKYQQGKNQEFYEIPDYIWGYARLFLWYIDDYNSAGDWLDYRHHFKTIANHLLMIKLEQSWKQDALISLIYLLAFRELDSEFCAISSEEYVLAKAVSRRLETSPVFSNHVSKNLSLNKLLDQLLDGTATSEQTRGMLEID</sequence>